<evidence type="ECO:0000313" key="2">
    <source>
        <dbReference type="Proteomes" id="UP000001542"/>
    </source>
</evidence>
<dbReference type="VEuPathDB" id="TrichDB:TVAG_265420"/>
<protein>
    <submittedName>
        <fullName evidence="1">Uncharacterized protein</fullName>
    </submittedName>
</protein>
<reference evidence="1" key="2">
    <citation type="journal article" date="2007" name="Science">
        <title>Draft genome sequence of the sexually transmitted pathogen Trichomonas vaginalis.</title>
        <authorList>
            <person name="Carlton J.M."/>
            <person name="Hirt R.P."/>
            <person name="Silva J.C."/>
            <person name="Delcher A.L."/>
            <person name="Schatz M."/>
            <person name="Zhao Q."/>
            <person name="Wortman J.R."/>
            <person name="Bidwell S.L."/>
            <person name="Alsmark U.C.M."/>
            <person name="Besteiro S."/>
            <person name="Sicheritz-Ponten T."/>
            <person name="Noel C.J."/>
            <person name="Dacks J.B."/>
            <person name="Foster P.G."/>
            <person name="Simillion C."/>
            <person name="Van de Peer Y."/>
            <person name="Miranda-Saavedra D."/>
            <person name="Barton G.J."/>
            <person name="Westrop G.D."/>
            <person name="Mueller S."/>
            <person name="Dessi D."/>
            <person name="Fiori P.L."/>
            <person name="Ren Q."/>
            <person name="Paulsen I."/>
            <person name="Zhang H."/>
            <person name="Bastida-Corcuera F.D."/>
            <person name="Simoes-Barbosa A."/>
            <person name="Brown M.T."/>
            <person name="Hayes R.D."/>
            <person name="Mukherjee M."/>
            <person name="Okumura C.Y."/>
            <person name="Schneider R."/>
            <person name="Smith A.J."/>
            <person name="Vanacova S."/>
            <person name="Villalvazo M."/>
            <person name="Haas B.J."/>
            <person name="Pertea M."/>
            <person name="Feldblyum T.V."/>
            <person name="Utterback T.R."/>
            <person name="Shu C.L."/>
            <person name="Osoegawa K."/>
            <person name="de Jong P.J."/>
            <person name="Hrdy I."/>
            <person name="Horvathova L."/>
            <person name="Zubacova Z."/>
            <person name="Dolezal P."/>
            <person name="Malik S.B."/>
            <person name="Logsdon J.M. Jr."/>
            <person name="Henze K."/>
            <person name="Gupta A."/>
            <person name="Wang C.C."/>
            <person name="Dunne R.L."/>
            <person name="Upcroft J.A."/>
            <person name="Upcroft P."/>
            <person name="White O."/>
            <person name="Salzberg S.L."/>
            <person name="Tang P."/>
            <person name="Chiu C.-H."/>
            <person name="Lee Y.-S."/>
            <person name="Embley T.M."/>
            <person name="Coombs G.H."/>
            <person name="Mottram J.C."/>
            <person name="Tachezy J."/>
            <person name="Fraser-Liggett C.M."/>
            <person name="Johnson P.J."/>
        </authorList>
    </citation>
    <scope>NUCLEOTIDE SEQUENCE [LARGE SCALE GENOMIC DNA]</scope>
    <source>
        <strain evidence="1">G3</strain>
    </source>
</reference>
<dbReference type="AlphaFoldDB" id="A2FGA7"/>
<gene>
    <name evidence="1" type="ORF">TVAG_265420</name>
</gene>
<keyword evidence="2" id="KW-1185">Reference proteome</keyword>
<dbReference type="EMBL" id="DS113776">
    <property type="protein sequence ID" value="EAX96053.1"/>
    <property type="molecule type" value="Genomic_DNA"/>
</dbReference>
<dbReference type="Proteomes" id="UP000001542">
    <property type="component" value="Unassembled WGS sequence"/>
</dbReference>
<name>A2FGA7_TRIV3</name>
<accession>A2FGA7</accession>
<proteinExistence type="predicted"/>
<dbReference type="KEGG" id="tva:4753819"/>
<reference evidence="1" key="1">
    <citation type="submission" date="2006-10" db="EMBL/GenBank/DDBJ databases">
        <authorList>
            <person name="Amadeo P."/>
            <person name="Zhao Q."/>
            <person name="Wortman J."/>
            <person name="Fraser-Liggett C."/>
            <person name="Carlton J."/>
        </authorList>
    </citation>
    <scope>NUCLEOTIDE SEQUENCE</scope>
    <source>
        <strain evidence="1">G3</strain>
    </source>
</reference>
<dbReference type="InParanoid" id="A2FGA7"/>
<dbReference type="VEuPathDB" id="TrichDB:TVAGG3_0623020"/>
<sequence>MTISNIDDIQKTFLLLSSLKQEERENASLIITSFFSNAENVQSTIQWILSDEREFLWTGFIYRQVRQWFYYLAYFDLETFPVSINLLNIFSEFIRTREFYQRYDYIQMKSMLEMMFRTNVNTVSHLYEILVEILDANQETDESTIIYLINIFDLYFSSYEMHDYKQTFTQNQDIKTRCCNLITSTLTSDVLTKNIFNSILNMLVKHYTLFRHFVVKSGCINYIMQGISYEDKELSTSIFNYLASVLHCFNDDTDHISNYILENIELIIDTKTIKLISKSLELNILNVTDDFYQIIPSIISLCTIDTDSFDDLWAKYDNVRSFDLIRAHCGQICKILAEYNLELFASIISSENLLSDPKMIENILYILVVIKETIQEQTDFLLQFVEHVFNAQPSTICEVSTFIIFLSEFLYLDPSNISSKINELLVWYFSEYNNEISDIMILTLFKAIEKCDSICIFDSEQLLSIVQLILPNKTMLMYSLQSLFIYVKYQYIDTNDLAVLMEILGEIVNDVDIIEPDDLIDIDENYFNELDILDLTQPNLIPIDRMPDINISDENDAQDTDDNQFYKLSKGTLNLFTIFYVRYRKIVGEEIDELLLILHNSADNSWINELVQAYYEVNGNDEIYQMLAKNNNQN</sequence>
<organism evidence="1 2">
    <name type="scientific">Trichomonas vaginalis (strain ATCC PRA-98 / G3)</name>
    <dbReference type="NCBI Taxonomy" id="412133"/>
    <lineage>
        <taxon>Eukaryota</taxon>
        <taxon>Metamonada</taxon>
        <taxon>Parabasalia</taxon>
        <taxon>Trichomonadida</taxon>
        <taxon>Trichomonadidae</taxon>
        <taxon>Trichomonas</taxon>
    </lineage>
</organism>
<dbReference type="RefSeq" id="XP_001308983.1">
    <property type="nucleotide sequence ID" value="XM_001308982.1"/>
</dbReference>
<evidence type="ECO:0000313" key="1">
    <source>
        <dbReference type="EMBL" id="EAX96053.1"/>
    </source>
</evidence>